<proteinExistence type="predicted"/>
<dbReference type="SUPFAM" id="SSF56317">
    <property type="entry name" value="Carbon-nitrogen hydrolase"/>
    <property type="match status" value="1"/>
</dbReference>
<accession>A0A0F9QP00</accession>
<comment type="caution">
    <text evidence="2">The sequence shown here is derived from an EMBL/GenBank/DDBJ whole genome shotgun (WGS) entry which is preliminary data.</text>
</comment>
<sequence>MEHVSIDLWATNLEPSVPDLATWLAALEARVSQTAARGGHMLVLPEFACAQWLSFAPLDLPTEHTMGWLYETGEIALPAIATMAMHYGVSVLAGTIPFASAIKDGVQTYFNRAWLLTPDGERHTQDKLSLTPLEVQSAGGVTVHGESINVFEWNGLRTAMIICLDTEFTDLWSRLGGLNLDLIIIPAKTDMITGYNRVFSCARARAIELQTAVCVLGAVGVPFGQAATDTGVGGASVFLPCDVGVSLDGIHATFAPQTAAMGTNHVLIAADIPVGACGRLRNGLAEAEVSPALWDASHLAIQDTAQVNPESAK</sequence>
<feature type="domain" description="CN hydrolase" evidence="1">
    <location>
        <begin position="18"/>
        <end position="226"/>
    </location>
</feature>
<dbReference type="Pfam" id="PF00795">
    <property type="entry name" value="CN_hydrolase"/>
    <property type="match status" value="1"/>
</dbReference>
<dbReference type="InterPro" id="IPR003010">
    <property type="entry name" value="C-N_Hydrolase"/>
</dbReference>
<organism evidence="2">
    <name type="scientific">marine sediment metagenome</name>
    <dbReference type="NCBI Taxonomy" id="412755"/>
    <lineage>
        <taxon>unclassified sequences</taxon>
        <taxon>metagenomes</taxon>
        <taxon>ecological metagenomes</taxon>
    </lineage>
</organism>
<gene>
    <name evidence="2" type="ORF">LCGC14_0695920</name>
</gene>
<dbReference type="Gene3D" id="3.60.110.10">
    <property type="entry name" value="Carbon-nitrogen hydrolase"/>
    <property type="match status" value="1"/>
</dbReference>
<dbReference type="AlphaFoldDB" id="A0A0F9QP00"/>
<name>A0A0F9QP00_9ZZZZ</name>
<protein>
    <recommendedName>
        <fullName evidence="1">CN hydrolase domain-containing protein</fullName>
    </recommendedName>
</protein>
<reference evidence="2" key="1">
    <citation type="journal article" date="2015" name="Nature">
        <title>Complex archaea that bridge the gap between prokaryotes and eukaryotes.</title>
        <authorList>
            <person name="Spang A."/>
            <person name="Saw J.H."/>
            <person name="Jorgensen S.L."/>
            <person name="Zaremba-Niedzwiedzka K."/>
            <person name="Martijn J."/>
            <person name="Lind A.E."/>
            <person name="van Eijk R."/>
            <person name="Schleper C."/>
            <person name="Guy L."/>
            <person name="Ettema T.J."/>
        </authorList>
    </citation>
    <scope>NUCLEOTIDE SEQUENCE</scope>
</reference>
<dbReference type="InterPro" id="IPR036526">
    <property type="entry name" value="C-N_Hydrolase_sf"/>
</dbReference>
<evidence type="ECO:0000313" key="2">
    <source>
        <dbReference type="EMBL" id="KKN44164.1"/>
    </source>
</evidence>
<dbReference type="PANTHER" id="PTHR23088">
    <property type="entry name" value="NITRILASE-RELATED"/>
    <property type="match status" value="1"/>
</dbReference>
<evidence type="ECO:0000259" key="1">
    <source>
        <dbReference type="Pfam" id="PF00795"/>
    </source>
</evidence>
<dbReference type="PANTHER" id="PTHR23088:SF50">
    <property type="entry name" value="HYDROLASE YHCX"/>
    <property type="match status" value="1"/>
</dbReference>
<dbReference type="EMBL" id="LAZR01001466">
    <property type="protein sequence ID" value="KKN44164.1"/>
    <property type="molecule type" value="Genomic_DNA"/>
</dbReference>